<dbReference type="SMART" id="SM00062">
    <property type="entry name" value="PBPb"/>
    <property type="match status" value="1"/>
</dbReference>
<accession>A0A0W0YKK0</accession>
<evidence type="ECO:0000256" key="1">
    <source>
        <dbReference type="ARBA" id="ARBA00004196"/>
    </source>
</evidence>
<dbReference type="Proteomes" id="UP000054600">
    <property type="component" value="Unassembled WGS sequence"/>
</dbReference>
<feature type="chain" id="PRO_5006917702" evidence="5">
    <location>
        <begin position="21"/>
        <end position="248"/>
    </location>
</feature>
<evidence type="ECO:0000256" key="4">
    <source>
        <dbReference type="RuleBase" id="RU003744"/>
    </source>
</evidence>
<dbReference type="PANTHER" id="PTHR35936:SF37">
    <property type="entry name" value="AMINO ACID ABC TRANSPORTER SUBSTRATE-BINDING PROTEIN"/>
    <property type="match status" value="1"/>
</dbReference>
<dbReference type="CDD" id="cd13622">
    <property type="entry name" value="PBP2_Arg_3"/>
    <property type="match status" value="1"/>
</dbReference>
<keyword evidence="9" id="KW-1185">Reference proteome</keyword>
<evidence type="ECO:0000313" key="9">
    <source>
        <dbReference type="Proteomes" id="UP000054600"/>
    </source>
</evidence>
<reference evidence="8 9" key="1">
    <citation type="submission" date="2015-11" db="EMBL/GenBank/DDBJ databases">
        <title>Genomic analysis of 38 Legionella species identifies large and diverse effector repertoires.</title>
        <authorList>
            <person name="Burstein D."/>
            <person name="Amaro F."/>
            <person name="Zusman T."/>
            <person name="Lifshitz Z."/>
            <person name="Cohen O."/>
            <person name="Gilbert J.A."/>
            <person name="Pupko T."/>
            <person name="Shuman H.A."/>
            <person name="Segal G."/>
        </authorList>
    </citation>
    <scope>NUCLEOTIDE SEQUENCE [LARGE SCALE GENOMIC DNA]</scope>
    <source>
        <strain evidence="8 9">ATCC 49655</strain>
    </source>
</reference>
<dbReference type="SUPFAM" id="SSF53850">
    <property type="entry name" value="Periplasmic binding protein-like II"/>
    <property type="match status" value="1"/>
</dbReference>
<evidence type="ECO:0000259" key="7">
    <source>
        <dbReference type="SMART" id="SM00079"/>
    </source>
</evidence>
<evidence type="ECO:0000256" key="2">
    <source>
        <dbReference type="ARBA" id="ARBA00010333"/>
    </source>
</evidence>
<dbReference type="InterPro" id="IPR001320">
    <property type="entry name" value="Iontro_rcpt_C"/>
</dbReference>
<dbReference type="STRING" id="1122169.Lsha_2567"/>
<dbReference type="EMBL" id="LNYW01000067">
    <property type="protein sequence ID" value="KTD57416.1"/>
    <property type="molecule type" value="Genomic_DNA"/>
</dbReference>
<dbReference type="GO" id="GO:0015276">
    <property type="term" value="F:ligand-gated monoatomic ion channel activity"/>
    <property type="evidence" value="ECO:0007669"/>
    <property type="project" value="InterPro"/>
</dbReference>
<dbReference type="GO" id="GO:0016020">
    <property type="term" value="C:membrane"/>
    <property type="evidence" value="ECO:0007669"/>
    <property type="project" value="InterPro"/>
</dbReference>
<dbReference type="GO" id="GO:0030313">
    <property type="term" value="C:cell envelope"/>
    <property type="evidence" value="ECO:0007669"/>
    <property type="project" value="UniProtKB-SubCell"/>
</dbReference>
<dbReference type="AlphaFoldDB" id="A0A0W0YKK0"/>
<evidence type="ECO:0000256" key="3">
    <source>
        <dbReference type="ARBA" id="ARBA00022729"/>
    </source>
</evidence>
<proteinExistence type="inferred from homology"/>
<dbReference type="SMART" id="SM00079">
    <property type="entry name" value="PBPe"/>
    <property type="match status" value="1"/>
</dbReference>
<dbReference type="PANTHER" id="PTHR35936">
    <property type="entry name" value="MEMBRANE-BOUND LYTIC MUREIN TRANSGLYCOSYLASE F"/>
    <property type="match status" value="1"/>
</dbReference>
<name>A0A0W0YKK0_9GAMM</name>
<protein>
    <submittedName>
        <fullName evidence="8">Arginine ABC transporter substrate-binding protein</fullName>
    </submittedName>
</protein>
<sequence>MNFICRMLIVLFIFLSPLRAAGPPLNVGIESFSPPFVMQGANKEIYGFDIDMMNYVCETINRTCQYRVMKFEELLTAVANKQIDVATSSITITSERSQIVDFSIPYLLSYSRFLANHNAESHQKFSLDLLKGKRIGIERGTIFVDQIRDMGIKDPVISYYPRDEELLEALRDGKIDYVLLDNPTALYWEANSSGSFRVIGQPYMYGYGFGIAVNPAEKALLQQINQALLKFQSSKEFTNAYNRYLEEF</sequence>
<comment type="caution">
    <text evidence="8">The sequence shown here is derived from an EMBL/GenBank/DDBJ whole genome shotgun (WGS) entry which is preliminary data.</text>
</comment>
<keyword evidence="3 5" id="KW-0732">Signal</keyword>
<comment type="similarity">
    <text evidence="2 4">Belongs to the bacterial solute-binding protein 3 family.</text>
</comment>
<evidence type="ECO:0000259" key="6">
    <source>
        <dbReference type="SMART" id="SM00062"/>
    </source>
</evidence>
<evidence type="ECO:0000313" key="8">
    <source>
        <dbReference type="EMBL" id="KTD57416.1"/>
    </source>
</evidence>
<gene>
    <name evidence="8" type="ORF">Lsha_2567</name>
</gene>
<feature type="domain" description="Ionotropic glutamate receptor C-terminal" evidence="7">
    <location>
        <begin position="24"/>
        <end position="247"/>
    </location>
</feature>
<evidence type="ECO:0000256" key="5">
    <source>
        <dbReference type="SAM" id="SignalP"/>
    </source>
</evidence>
<dbReference type="InterPro" id="IPR018313">
    <property type="entry name" value="SBP_3_CS"/>
</dbReference>
<dbReference type="PROSITE" id="PS01039">
    <property type="entry name" value="SBP_BACTERIAL_3"/>
    <property type="match status" value="1"/>
</dbReference>
<organism evidence="8 9">
    <name type="scientific">Legionella shakespearei DSM 23087</name>
    <dbReference type="NCBI Taxonomy" id="1122169"/>
    <lineage>
        <taxon>Bacteria</taxon>
        <taxon>Pseudomonadati</taxon>
        <taxon>Pseudomonadota</taxon>
        <taxon>Gammaproteobacteria</taxon>
        <taxon>Legionellales</taxon>
        <taxon>Legionellaceae</taxon>
        <taxon>Legionella</taxon>
    </lineage>
</organism>
<dbReference type="PATRIC" id="fig|1122169.6.peg.2962"/>
<dbReference type="RefSeq" id="WP_018577747.1">
    <property type="nucleotide sequence ID" value="NZ_KB892409.1"/>
</dbReference>
<feature type="domain" description="Solute-binding protein family 3/N-terminal" evidence="6">
    <location>
        <begin position="24"/>
        <end position="247"/>
    </location>
</feature>
<dbReference type="Pfam" id="PF00497">
    <property type="entry name" value="SBP_bac_3"/>
    <property type="match status" value="1"/>
</dbReference>
<dbReference type="eggNOG" id="COG0834">
    <property type="taxonomic scope" value="Bacteria"/>
</dbReference>
<dbReference type="Gene3D" id="3.40.190.10">
    <property type="entry name" value="Periplasmic binding protein-like II"/>
    <property type="match status" value="2"/>
</dbReference>
<feature type="signal peptide" evidence="5">
    <location>
        <begin position="1"/>
        <end position="20"/>
    </location>
</feature>
<dbReference type="InterPro" id="IPR001638">
    <property type="entry name" value="Solute-binding_3/MltF_N"/>
</dbReference>
<comment type="subcellular location">
    <subcellularLocation>
        <location evidence="1">Cell envelope</location>
    </subcellularLocation>
</comment>